<keyword evidence="18" id="KW-1185">Reference proteome</keyword>
<dbReference type="EC" id="2.5.1.17" evidence="4 15"/>
<evidence type="ECO:0000256" key="8">
    <source>
        <dbReference type="ARBA" id="ARBA00022741"/>
    </source>
</evidence>
<evidence type="ECO:0000256" key="10">
    <source>
        <dbReference type="ARBA" id="ARBA00031529"/>
    </source>
</evidence>
<evidence type="ECO:0000256" key="4">
    <source>
        <dbReference type="ARBA" id="ARBA00012454"/>
    </source>
</evidence>
<proteinExistence type="inferred from homology"/>
<dbReference type="InterPro" id="IPR036451">
    <property type="entry name" value="CblAdoTrfase-like_sf"/>
</dbReference>
<dbReference type="SUPFAM" id="SSF89028">
    <property type="entry name" value="Cobalamin adenosyltransferase-like"/>
    <property type="match status" value="1"/>
</dbReference>
<dbReference type="GO" id="GO:0008817">
    <property type="term" value="F:corrinoid adenosyltransferase activity"/>
    <property type="evidence" value="ECO:0007669"/>
    <property type="project" value="UniProtKB-UniRule"/>
</dbReference>
<keyword evidence="9 15" id="KW-0067">ATP-binding</keyword>
<sequence length="184" mass="20727">MKIYTKQGDEGQTQLVGKRVKKTHARVEAYGTLDELNSCIGLAVVYATEEKHGDIVADLTAIQHELFDLGGDLANVTKTQDWKIDLHAPEKLESLIDMYWKEAPPIKTFILPGGGRLAAQLHVCRTVTRRAERLTVNLEVDRIPPTALPYLNRLSDYFFAVARAVNARNGREDILYEHGKDKQK</sequence>
<dbReference type="GO" id="GO:0005524">
    <property type="term" value="F:ATP binding"/>
    <property type="evidence" value="ECO:0007669"/>
    <property type="project" value="UniProtKB-UniRule"/>
</dbReference>
<organism evidence="17 18">
    <name type="scientific">Salipaludibacillus agaradhaerens</name>
    <name type="common">Bacillus agaradhaerens</name>
    <dbReference type="NCBI Taxonomy" id="76935"/>
    <lineage>
        <taxon>Bacteria</taxon>
        <taxon>Bacillati</taxon>
        <taxon>Bacillota</taxon>
        <taxon>Bacilli</taxon>
        <taxon>Bacillales</taxon>
        <taxon>Bacillaceae</taxon>
    </lineage>
</organism>
<evidence type="ECO:0000256" key="2">
    <source>
        <dbReference type="ARBA" id="ARBA00007487"/>
    </source>
</evidence>
<evidence type="ECO:0000256" key="12">
    <source>
        <dbReference type="ARBA" id="ARBA00033354"/>
    </source>
</evidence>
<keyword evidence="7 15" id="KW-0808">Transferase</keyword>
<evidence type="ECO:0000313" key="18">
    <source>
        <dbReference type="Proteomes" id="UP001057753"/>
    </source>
</evidence>
<evidence type="ECO:0000313" key="17">
    <source>
        <dbReference type="EMBL" id="MCR6096560.1"/>
    </source>
</evidence>
<evidence type="ECO:0000256" key="15">
    <source>
        <dbReference type="RuleBase" id="RU366026"/>
    </source>
</evidence>
<dbReference type="NCBIfam" id="TIGR00636">
    <property type="entry name" value="PduO_Nterm"/>
    <property type="match status" value="1"/>
</dbReference>
<dbReference type="PANTHER" id="PTHR12213:SF0">
    <property type="entry name" value="CORRINOID ADENOSYLTRANSFERASE MMAB"/>
    <property type="match status" value="1"/>
</dbReference>
<accession>A0A9Q4B1R5</accession>
<evidence type="ECO:0000256" key="7">
    <source>
        <dbReference type="ARBA" id="ARBA00022679"/>
    </source>
</evidence>
<dbReference type="AlphaFoldDB" id="A0A9Q4B1R5"/>
<dbReference type="InterPro" id="IPR029499">
    <property type="entry name" value="PduO-typ"/>
</dbReference>
<comment type="catalytic activity">
    <reaction evidence="13 15">
        <text>2 cob(II)yrinate a,c diamide + reduced [electron-transfer flavoprotein] + 2 ATP = 2 adenosylcob(III)yrinate a,c-diamide + 2 triphosphate + oxidized [electron-transfer flavoprotein] + 3 H(+)</text>
        <dbReference type="Rhea" id="RHEA:11528"/>
        <dbReference type="Rhea" id="RHEA-COMP:10685"/>
        <dbReference type="Rhea" id="RHEA-COMP:10686"/>
        <dbReference type="ChEBI" id="CHEBI:15378"/>
        <dbReference type="ChEBI" id="CHEBI:18036"/>
        <dbReference type="ChEBI" id="CHEBI:30616"/>
        <dbReference type="ChEBI" id="CHEBI:57692"/>
        <dbReference type="ChEBI" id="CHEBI:58307"/>
        <dbReference type="ChEBI" id="CHEBI:58503"/>
        <dbReference type="ChEBI" id="CHEBI:58537"/>
        <dbReference type="EC" id="2.5.1.17"/>
    </reaction>
</comment>
<evidence type="ECO:0000256" key="1">
    <source>
        <dbReference type="ARBA" id="ARBA00005121"/>
    </source>
</evidence>
<dbReference type="FunFam" id="1.20.1200.10:FF:000001">
    <property type="entry name" value="Cob(I)yrinic acid a,c-diamide adenosyltransferase"/>
    <property type="match status" value="1"/>
</dbReference>
<dbReference type="InterPro" id="IPR016030">
    <property type="entry name" value="CblAdoTrfase-like"/>
</dbReference>
<reference evidence="17" key="1">
    <citation type="submission" date="2020-06" db="EMBL/GenBank/DDBJ databases">
        <title>Insight into the genomes of haloalkaliphilic bacilli from Kenyan soda lakes.</title>
        <authorList>
            <person name="Mwirichia R."/>
            <person name="Villamizar G.C."/>
            <person name="Poehlein A."/>
            <person name="Mugweru J."/>
            <person name="Kipnyargis A."/>
            <person name="Kiplimo D."/>
            <person name="Orwa P."/>
            <person name="Daniel R."/>
        </authorList>
    </citation>
    <scope>NUCLEOTIDE SEQUENCE</scope>
    <source>
        <strain evidence="17">B1096_S55</strain>
    </source>
</reference>
<evidence type="ECO:0000256" key="5">
    <source>
        <dbReference type="ARBA" id="ARBA00020963"/>
    </source>
</evidence>
<name>A0A9Q4B1R5_SALAG</name>
<gene>
    <name evidence="17" type="ORF">HXA33_08330</name>
</gene>
<comment type="caution">
    <text evidence="17">The sequence shown here is derived from an EMBL/GenBank/DDBJ whole genome shotgun (WGS) entry which is preliminary data.</text>
</comment>
<comment type="subunit">
    <text evidence="3">Homotrimer.</text>
</comment>
<dbReference type="RefSeq" id="WP_257821135.1">
    <property type="nucleotide sequence ID" value="NZ_JABXYM010000001.1"/>
</dbReference>
<protein>
    <recommendedName>
        <fullName evidence="5 15">Corrinoid adenosyltransferase</fullName>
        <ecNumber evidence="4 15">2.5.1.17</ecNumber>
    </recommendedName>
    <alternativeName>
        <fullName evidence="10 15">Cob(II)alamin adenosyltransferase</fullName>
    </alternativeName>
    <alternativeName>
        <fullName evidence="12 15">Cob(II)yrinic acid a,c-diamide adenosyltransferase</fullName>
    </alternativeName>
    <alternativeName>
        <fullName evidence="11 15">Cobinamide/cobalamin adenosyltransferase</fullName>
    </alternativeName>
</protein>
<dbReference type="Proteomes" id="UP001057753">
    <property type="component" value="Unassembled WGS sequence"/>
</dbReference>
<dbReference type="Pfam" id="PF01923">
    <property type="entry name" value="Cob_adeno_trans"/>
    <property type="match status" value="1"/>
</dbReference>
<keyword evidence="8 15" id="KW-0547">Nucleotide-binding</keyword>
<keyword evidence="6 15" id="KW-0169">Cobalamin biosynthesis</keyword>
<comment type="catalytic activity">
    <reaction evidence="14 15">
        <text>2 cob(II)alamin + reduced [electron-transfer flavoprotein] + 2 ATP = 2 adenosylcob(III)alamin + 2 triphosphate + oxidized [electron-transfer flavoprotein] + 3 H(+)</text>
        <dbReference type="Rhea" id="RHEA:28671"/>
        <dbReference type="Rhea" id="RHEA-COMP:10685"/>
        <dbReference type="Rhea" id="RHEA-COMP:10686"/>
        <dbReference type="ChEBI" id="CHEBI:15378"/>
        <dbReference type="ChEBI" id="CHEBI:16304"/>
        <dbReference type="ChEBI" id="CHEBI:18036"/>
        <dbReference type="ChEBI" id="CHEBI:18408"/>
        <dbReference type="ChEBI" id="CHEBI:30616"/>
        <dbReference type="ChEBI" id="CHEBI:57692"/>
        <dbReference type="ChEBI" id="CHEBI:58307"/>
        <dbReference type="EC" id="2.5.1.17"/>
    </reaction>
</comment>
<evidence type="ECO:0000256" key="13">
    <source>
        <dbReference type="ARBA" id="ARBA00048555"/>
    </source>
</evidence>
<evidence type="ECO:0000256" key="6">
    <source>
        <dbReference type="ARBA" id="ARBA00022573"/>
    </source>
</evidence>
<comment type="similarity">
    <text evidence="2 15">Belongs to the Cob(I)alamin adenosyltransferase family.</text>
</comment>
<evidence type="ECO:0000259" key="16">
    <source>
        <dbReference type="Pfam" id="PF01923"/>
    </source>
</evidence>
<evidence type="ECO:0000256" key="11">
    <source>
        <dbReference type="ARBA" id="ARBA00033334"/>
    </source>
</evidence>
<dbReference type="EMBL" id="JABXYM010000001">
    <property type="protein sequence ID" value="MCR6096560.1"/>
    <property type="molecule type" value="Genomic_DNA"/>
</dbReference>
<evidence type="ECO:0000256" key="9">
    <source>
        <dbReference type="ARBA" id="ARBA00022840"/>
    </source>
</evidence>
<evidence type="ECO:0000256" key="14">
    <source>
        <dbReference type="ARBA" id="ARBA00048692"/>
    </source>
</evidence>
<dbReference type="PANTHER" id="PTHR12213">
    <property type="entry name" value="CORRINOID ADENOSYLTRANSFERASE"/>
    <property type="match status" value="1"/>
</dbReference>
<evidence type="ECO:0000256" key="3">
    <source>
        <dbReference type="ARBA" id="ARBA00011233"/>
    </source>
</evidence>
<comment type="pathway">
    <text evidence="1 15">Cofactor biosynthesis; adenosylcobalamin biosynthesis; adenosylcobalamin from cob(II)yrinate a,c-diamide: step 2/7.</text>
</comment>
<feature type="domain" description="Cobalamin adenosyltransferase-like" evidence="16">
    <location>
        <begin position="3"/>
        <end position="164"/>
    </location>
</feature>
<dbReference type="GO" id="GO:0009236">
    <property type="term" value="P:cobalamin biosynthetic process"/>
    <property type="evidence" value="ECO:0007669"/>
    <property type="project" value="UniProtKB-UniRule"/>
</dbReference>
<dbReference type="Gene3D" id="1.20.1200.10">
    <property type="entry name" value="Cobalamin adenosyltransferase-like"/>
    <property type="match status" value="1"/>
</dbReference>